<accession>A0A0B6ZU27</accession>
<sequence length="202" mass="22126">AKESKWGKTFVQETPVSADISQDINIDSSRDETSMEIEQFASDTNSIRAVTETNSCSQASLDFPLLDESASDVFQKAAETEVFTKRKAGRPRGRPRGSYSKHGGRRKSKTVIDTFSDISNPSISDVTPAQDIVPVVTPESSPERKETHTMIIPETQLLQHSPDSSPAKNSKPNSANASFASDSLLMKSDEEKDYRAPEGEKS</sequence>
<dbReference type="EMBL" id="HACG01025259">
    <property type="protein sequence ID" value="CEK72124.1"/>
    <property type="molecule type" value="Transcribed_RNA"/>
</dbReference>
<protein>
    <submittedName>
        <fullName evidence="2">Uncharacterized protein</fullName>
    </submittedName>
</protein>
<feature type="compositionally biased region" description="Polar residues" evidence="1">
    <location>
        <begin position="156"/>
        <end position="181"/>
    </location>
</feature>
<feature type="compositionally biased region" description="Basic and acidic residues" evidence="1">
    <location>
        <begin position="187"/>
        <end position="202"/>
    </location>
</feature>
<feature type="non-terminal residue" evidence="2">
    <location>
        <position position="202"/>
    </location>
</feature>
<proteinExistence type="predicted"/>
<feature type="region of interest" description="Disordered" evidence="1">
    <location>
        <begin position="83"/>
        <end position="202"/>
    </location>
</feature>
<feature type="compositionally biased region" description="Basic residues" evidence="1">
    <location>
        <begin position="85"/>
        <end position="95"/>
    </location>
</feature>
<gene>
    <name evidence="2" type="primary">ORF81195</name>
</gene>
<dbReference type="AlphaFoldDB" id="A0A0B6ZU27"/>
<evidence type="ECO:0000313" key="2">
    <source>
        <dbReference type="EMBL" id="CEK72124.1"/>
    </source>
</evidence>
<organism evidence="2">
    <name type="scientific">Arion vulgaris</name>
    <dbReference type="NCBI Taxonomy" id="1028688"/>
    <lineage>
        <taxon>Eukaryota</taxon>
        <taxon>Metazoa</taxon>
        <taxon>Spiralia</taxon>
        <taxon>Lophotrochozoa</taxon>
        <taxon>Mollusca</taxon>
        <taxon>Gastropoda</taxon>
        <taxon>Heterobranchia</taxon>
        <taxon>Euthyneura</taxon>
        <taxon>Panpulmonata</taxon>
        <taxon>Eupulmonata</taxon>
        <taxon>Stylommatophora</taxon>
        <taxon>Helicina</taxon>
        <taxon>Arionoidea</taxon>
        <taxon>Arionidae</taxon>
        <taxon>Arion</taxon>
    </lineage>
</organism>
<evidence type="ECO:0000256" key="1">
    <source>
        <dbReference type="SAM" id="MobiDB-lite"/>
    </source>
</evidence>
<feature type="non-terminal residue" evidence="2">
    <location>
        <position position="1"/>
    </location>
</feature>
<reference evidence="2" key="1">
    <citation type="submission" date="2014-12" db="EMBL/GenBank/DDBJ databases">
        <title>Insight into the proteome of Arion vulgaris.</title>
        <authorList>
            <person name="Aradska J."/>
            <person name="Bulat T."/>
            <person name="Smidak R."/>
            <person name="Sarate P."/>
            <person name="Gangsoo J."/>
            <person name="Sialana F."/>
            <person name="Bilban M."/>
            <person name="Lubec G."/>
        </authorList>
    </citation>
    <scope>NUCLEOTIDE SEQUENCE</scope>
    <source>
        <tissue evidence="2">Skin</tissue>
    </source>
</reference>
<feature type="compositionally biased region" description="Polar residues" evidence="1">
    <location>
        <begin position="111"/>
        <end position="127"/>
    </location>
</feature>
<name>A0A0B6ZU27_9EUPU</name>